<proteinExistence type="predicted"/>
<organism evidence="2 3">
    <name type="scientific">Snodgrassella alvi</name>
    <dbReference type="NCBI Taxonomy" id="1196083"/>
    <lineage>
        <taxon>Bacteria</taxon>
        <taxon>Pseudomonadati</taxon>
        <taxon>Pseudomonadota</taxon>
        <taxon>Betaproteobacteria</taxon>
        <taxon>Neisseriales</taxon>
        <taxon>Neisseriaceae</taxon>
        <taxon>Snodgrassella</taxon>
    </lineage>
</organism>
<dbReference type="AlphaFoldDB" id="A0A2N9Y031"/>
<dbReference type="RefSeq" id="WP_100091266.1">
    <property type="nucleotide sequence ID" value="NZ_MDVB01000072.1"/>
</dbReference>
<dbReference type="EMBL" id="MEIS01000066">
    <property type="protein sequence ID" value="PIT58014.1"/>
    <property type="molecule type" value="Genomic_DNA"/>
</dbReference>
<dbReference type="EMBL" id="MDVB01000072">
    <property type="protein sequence ID" value="PIT14899.1"/>
    <property type="molecule type" value="Genomic_DNA"/>
</dbReference>
<dbReference type="OrthoDB" id="1149229at2"/>
<gene>
    <name evidence="1" type="ORF">BGI32_06715</name>
    <name evidence="2" type="ORF">BHC49_02975</name>
</gene>
<evidence type="ECO:0000313" key="1">
    <source>
        <dbReference type="EMBL" id="PIT14899.1"/>
    </source>
</evidence>
<evidence type="ECO:0000313" key="2">
    <source>
        <dbReference type="EMBL" id="PIT58014.1"/>
    </source>
</evidence>
<name>A0A2N9Y031_9NEIS</name>
<dbReference type="Proteomes" id="UP000229434">
    <property type="component" value="Unassembled WGS sequence"/>
</dbReference>
<evidence type="ECO:0000313" key="4">
    <source>
        <dbReference type="Proteomes" id="UP000231293"/>
    </source>
</evidence>
<sequence length="107" mass="12517">MSAEFQLFFNDEKWYVAHKDKIANKIRSLNTYTKKNDSAYLLSGTESISNEGNWLFDVRFFFEDKSIFIEISAHPLSIEKDLEALFTWLRKQTGIVILDEDGELTGW</sequence>
<protein>
    <submittedName>
        <fullName evidence="2">Uncharacterized protein</fullName>
    </submittedName>
</protein>
<reference evidence="3 4" key="1">
    <citation type="journal article" date="2017" name="MBio">
        <title>Type VI secretion-mediated competition in the bee gut microbiome.</title>
        <authorList>
            <person name="Steele M.I."/>
            <person name="Kwong W.K."/>
            <person name="Powell J.E."/>
            <person name="Whiteley M."/>
            <person name="Moran N.A."/>
        </authorList>
    </citation>
    <scope>NUCLEOTIDE SEQUENCE [LARGE SCALE GENOMIC DNA]</scope>
    <source>
        <strain evidence="1 4">App2-2</strain>
        <strain evidence="2 3">Nev3CBA3</strain>
    </source>
</reference>
<evidence type="ECO:0000313" key="3">
    <source>
        <dbReference type="Proteomes" id="UP000229434"/>
    </source>
</evidence>
<dbReference type="Proteomes" id="UP000231293">
    <property type="component" value="Unassembled WGS sequence"/>
</dbReference>
<accession>A0A2N9Y031</accession>
<comment type="caution">
    <text evidence="2">The sequence shown here is derived from an EMBL/GenBank/DDBJ whole genome shotgun (WGS) entry which is preliminary data.</text>
</comment>